<dbReference type="SUPFAM" id="SSF56300">
    <property type="entry name" value="Metallo-dependent phosphatases"/>
    <property type="match status" value="1"/>
</dbReference>
<accession>A0ABT3QUW5</accession>
<dbReference type="EMBL" id="JAPHAV010000027">
    <property type="protein sequence ID" value="MCX2699332.1"/>
    <property type="molecule type" value="Genomic_DNA"/>
</dbReference>
<gene>
    <name evidence="2" type="ORF">OPR82_21775</name>
</gene>
<feature type="domain" description="Calcineurin-like phosphoesterase" evidence="1">
    <location>
        <begin position="1"/>
        <end position="241"/>
    </location>
</feature>
<comment type="caution">
    <text evidence="2">The sequence shown here is derived from an EMBL/GenBank/DDBJ whole genome shotgun (WGS) entry which is preliminary data.</text>
</comment>
<dbReference type="Gene3D" id="3.60.21.10">
    <property type="match status" value="2"/>
</dbReference>
<evidence type="ECO:0000259" key="1">
    <source>
        <dbReference type="Pfam" id="PF00149"/>
    </source>
</evidence>
<dbReference type="PANTHER" id="PTHR37844:SF2">
    <property type="entry name" value="SER_THR PROTEIN PHOSPHATASE SUPERFAMILY (AFU_ORTHOLOGUE AFUA_1G14840)"/>
    <property type="match status" value="1"/>
</dbReference>
<dbReference type="Pfam" id="PF00149">
    <property type="entry name" value="Metallophos"/>
    <property type="match status" value="1"/>
</dbReference>
<protein>
    <submittedName>
        <fullName evidence="2">Metallophosphoesterase</fullName>
    </submittedName>
</protein>
<dbReference type="PANTHER" id="PTHR37844">
    <property type="entry name" value="SER/THR PROTEIN PHOSPHATASE SUPERFAMILY (AFU_ORTHOLOGUE AFUA_1G14840)"/>
    <property type="match status" value="1"/>
</dbReference>
<dbReference type="RefSeq" id="WP_265987069.1">
    <property type="nucleotide sequence ID" value="NZ_JAPHAV010000027.1"/>
</dbReference>
<dbReference type="Proteomes" id="UP001301216">
    <property type="component" value="Unassembled WGS sequence"/>
</dbReference>
<organism evidence="2 3">
    <name type="scientific">Ochrobactrum chromiisoli</name>
    <dbReference type="NCBI Taxonomy" id="2993941"/>
    <lineage>
        <taxon>Bacteria</taxon>
        <taxon>Pseudomonadati</taxon>
        <taxon>Pseudomonadota</taxon>
        <taxon>Alphaproteobacteria</taxon>
        <taxon>Hyphomicrobiales</taxon>
        <taxon>Brucellaceae</taxon>
        <taxon>Brucella/Ochrobactrum group</taxon>
        <taxon>Ochrobactrum</taxon>
    </lineage>
</organism>
<evidence type="ECO:0000313" key="3">
    <source>
        <dbReference type="Proteomes" id="UP001301216"/>
    </source>
</evidence>
<dbReference type="InterPro" id="IPR004843">
    <property type="entry name" value="Calcineurin-like_PHP"/>
</dbReference>
<name>A0ABT3QUW5_9HYPH</name>
<sequence length="278" mass="32166">MKLWIWSDVHNELQDVAYPTCEEAPGCDVIMIAGDLNAAPDLHSTLELLIRRYEKPILYVAGNHEFYQNKWLISDRDRSLERDRQIIKAIETLSLQWPQRFYCLDADEVIIGNTRFIGASLWVDFLMRLPAKSDLPQRMWEARQMLNDFHAISMQDGNRFTPENMLDLHRSDAAYIRKKLAEPFDGPTVVLTHHMPHPDCTPPAYAGQDANYLFACGAEAFGGILHSEQAPDLWICGHTHHAFDIQIGQTRVVCNPYGYRWEHGKNGFRWDWLVDIEK</sequence>
<dbReference type="InterPro" id="IPR029052">
    <property type="entry name" value="Metallo-depent_PP-like"/>
</dbReference>
<reference evidence="2 3" key="1">
    <citation type="submission" date="2022-11" db="EMBL/GenBank/DDBJ databases">
        <title>Brucella sp. YY2X, whole genome shotgun sequencing project.</title>
        <authorList>
            <person name="Yang Y."/>
        </authorList>
    </citation>
    <scope>NUCLEOTIDE SEQUENCE [LARGE SCALE GENOMIC DNA]</scope>
    <source>
        <strain evidence="2 3">YY2X</strain>
    </source>
</reference>
<evidence type="ECO:0000313" key="2">
    <source>
        <dbReference type="EMBL" id="MCX2699332.1"/>
    </source>
</evidence>
<keyword evidence="3" id="KW-1185">Reference proteome</keyword>
<proteinExistence type="predicted"/>